<dbReference type="EMBL" id="JADCKQ010000002">
    <property type="protein sequence ID" value="MBI1492599.1"/>
    <property type="molecule type" value="Genomic_DNA"/>
</dbReference>
<evidence type="ECO:0000313" key="2">
    <source>
        <dbReference type="EMBL" id="MBI1492599.1"/>
    </source>
</evidence>
<proteinExistence type="predicted"/>
<dbReference type="Proteomes" id="UP000640583">
    <property type="component" value="Unassembled WGS sequence"/>
</dbReference>
<keyword evidence="1" id="KW-0472">Membrane</keyword>
<dbReference type="RefSeq" id="WP_228847517.1">
    <property type="nucleotide sequence ID" value="NZ_JADCKQ010000002.1"/>
</dbReference>
<organism evidence="2 3">
    <name type="scientific">Halocynthiibacter styelae</name>
    <dbReference type="NCBI Taxonomy" id="2761955"/>
    <lineage>
        <taxon>Bacteria</taxon>
        <taxon>Pseudomonadati</taxon>
        <taxon>Pseudomonadota</taxon>
        <taxon>Alphaproteobacteria</taxon>
        <taxon>Rhodobacterales</taxon>
        <taxon>Paracoccaceae</taxon>
        <taxon>Halocynthiibacter</taxon>
    </lineage>
</organism>
<comment type="caution">
    <text evidence="2">The sequence shown here is derived from an EMBL/GenBank/DDBJ whole genome shotgun (WGS) entry which is preliminary data.</text>
</comment>
<accession>A0A8J7ICC6</accession>
<keyword evidence="3" id="KW-1185">Reference proteome</keyword>
<evidence type="ECO:0000256" key="1">
    <source>
        <dbReference type="SAM" id="Phobius"/>
    </source>
</evidence>
<keyword evidence="1" id="KW-0812">Transmembrane</keyword>
<sequence>MTPSEIEDKAEEIFDALGRSFRLRGSSLSARVRKAGRLLPRHLRRDLKYMCDAQELAANPRLAKLVDMKRIERTHRNALRWLADVDPGARARDLLWESAWRIGLVILVVGGGLITVLAWRGLI</sequence>
<gene>
    <name evidence="2" type="ORF">H1D41_03005</name>
</gene>
<feature type="transmembrane region" description="Helical" evidence="1">
    <location>
        <begin position="99"/>
        <end position="119"/>
    </location>
</feature>
<keyword evidence="1" id="KW-1133">Transmembrane helix</keyword>
<evidence type="ECO:0000313" key="3">
    <source>
        <dbReference type="Proteomes" id="UP000640583"/>
    </source>
</evidence>
<dbReference type="AlphaFoldDB" id="A0A8J7ICC6"/>
<protein>
    <submittedName>
        <fullName evidence="2">Uncharacterized protein</fullName>
    </submittedName>
</protein>
<reference evidence="2" key="1">
    <citation type="submission" date="2020-10" db="EMBL/GenBank/DDBJ databases">
        <title>Paenihalocynthiibacter styelae gen. nov., sp. nov., isolated from stalked sea squirt Styela clava.</title>
        <authorList>
            <person name="Kim Y.-O."/>
            <person name="Yoon J.-H."/>
        </authorList>
    </citation>
    <scope>NUCLEOTIDE SEQUENCE</scope>
    <source>
        <strain evidence="2">MYP1-1</strain>
    </source>
</reference>
<name>A0A8J7ICC6_9RHOB</name>